<evidence type="ECO:0000313" key="3">
    <source>
        <dbReference type="Proteomes" id="UP000000483"/>
    </source>
</evidence>
<accession>F2NHC5</accession>
<keyword evidence="3" id="KW-1185">Reference proteome</keyword>
<gene>
    <name evidence="2" type="ordered locus">Desac_1178</name>
</gene>
<feature type="region of interest" description="Disordered" evidence="1">
    <location>
        <begin position="76"/>
        <end position="104"/>
    </location>
</feature>
<evidence type="ECO:0000256" key="1">
    <source>
        <dbReference type="SAM" id="MobiDB-lite"/>
    </source>
</evidence>
<dbReference type="PROSITE" id="PS51257">
    <property type="entry name" value="PROKAR_LIPOPROTEIN"/>
    <property type="match status" value="1"/>
</dbReference>
<proteinExistence type="predicted"/>
<dbReference type="Proteomes" id="UP000000483">
    <property type="component" value="Chromosome"/>
</dbReference>
<evidence type="ECO:0000313" key="2">
    <source>
        <dbReference type="EMBL" id="AEB09041.1"/>
    </source>
</evidence>
<dbReference type="HOGENOM" id="CLU_2245568_0_0_7"/>
<name>F2NHC5_DESAR</name>
<dbReference type="EMBL" id="CP002629">
    <property type="protein sequence ID" value="AEB09041.1"/>
    <property type="molecule type" value="Genomic_DNA"/>
</dbReference>
<reference evidence="3" key="2">
    <citation type="submission" date="2011-03" db="EMBL/GenBank/DDBJ databases">
        <title>The complete genome of Desulfobacca acetoxidans DSM 11109.</title>
        <authorList>
            <consortium name="US DOE Joint Genome Institute (JGI-PGF)"/>
            <person name="Lucas S."/>
            <person name="Copeland A."/>
            <person name="Lapidus A."/>
            <person name="Bruce D."/>
            <person name="Goodwin L."/>
            <person name="Pitluck S."/>
            <person name="Peters L."/>
            <person name="Kyrpides N."/>
            <person name="Mavromatis K."/>
            <person name="Ivanova N."/>
            <person name="Ovchinnikova G."/>
            <person name="Teshima H."/>
            <person name="Detter J.C."/>
            <person name="Han C."/>
            <person name="Land M."/>
            <person name="Hauser L."/>
            <person name="Markowitz V."/>
            <person name="Cheng J.-F."/>
            <person name="Hugenholtz P."/>
            <person name="Woyke T."/>
            <person name="Wu D."/>
            <person name="Spring S."/>
            <person name="Schueler E."/>
            <person name="Brambilla E."/>
            <person name="Klenk H.-P."/>
            <person name="Eisen J.A."/>
        </authorList>
    </citation>
    <scope>NUCLEOTIDE SEQUENCE [LARGE SCALE GENOMIC DNA]</scope>
    <source>
        <strain evidence="3">ATCC 700848 / DSM 11109 / ASRB2</strain>
    </source>
</reference>
<dbReference type="RefSeq" id="WP_013706153.1">
    <property type="nucleotide sequence ID" value="NC_015388.1"/>
</dbReference>
<organism evidence="2 3">
    <name type="scientific">Desulfobacca acetoxidans (strain ATCC 700848 / DSM 11109 / ASRB2)</name>
    <dbReference type="NCBI Taxonomy" id="880072"/>
    <lineage>
        <taxon>Bacteria</taxon>
        <taxon>Pseudomonadati</taxon>
        <taxon>Thermodesulfobacteriota</taxon>
        <taxon>Desulfobaccia</taxon>
        <taxon>Desulfobaccales</taxon>
        <taxon>Desulfobaccaceae</taxon>
        <taxon>Desulfobacca</taxon>
    </lineage>
</organism>
<protein>
    <submittedName>
        <fullName evidence="2">Uncharacterized protein</fullName>
    </submittedName>
</protein>
<sequence length="104" mass="10699">MSYVKNYSLVFLLVISLAGCTSLSPYTYTGAGVGGALGAGAGALLDHNNRWRGAMVGGLMGGALGGAATELGRRAAQDSNQQRVYGAYPPADPYQSTDNGGYYQ</sequence>
<feature type="compositionally biased region" description="Polar residues" evidence="1">
    <location>
        <begin position="94"/>
        <end position="104"/>
    </location>
</feature>
<dbReference type="KEGG" id="dao:Desac_1178"/>
<dbReference type="AlphaFoldDB" id="F2NHC5"/>
<reference evidence="2 3" key="1">
    <citation type="journal article" date="2011" name="Stand. Genomic Sci.">
        <title>Complete genome sequence of the acetate-degrading sulfate reducer Desulfobacca acetoxidans type strain (ASRB2).</title>
        <authorList>
            <person name="Goker M."/>
            <person name="Teshima H."/>
            <person name="Lapidus A."/>
            <person name="Nolan M."/>
            <person name="Lucas S."/>
            <person name="Hammon N."/>
            <person name="Deshpande S."/>
            <person name="Cheng J.F."/>
            <person name="Tapia R."/>
            <person name="Han C."/>
            <person name="Goodwin L."/>
            <person name="Pitluck S."/>
            <person name="Huntemann M."/>
            <person name="Liolios K."/>
            <person name="Ivanova N."/>
            <person name="Pagani I."/>
            <person name="Mavromatis K."/>
            <person name="Ovchinikova G."/>
            <person name="Pati A."/>
            <person name="Chen A."/>
            <person name="Palaniappan K."/>
            <person name="Land M."/>
            <person name="Hauser L."/>
            <person name="Brambilla E.M."/>
            <person name="Rohde M."/>
            <person name="Spring S."/>
            <person name="Detter J.C."/>
            <person name="Woyke T."/>
            <person name="Bristow J."/>
            <person name="Eisen J.A."/>
            <person name="Markowitz V."/>
            <person name="Hugenholtz P."/>
            <person name="Kyrpides N.C."/>
            <person name="Klenk H.P."/>
        </authorList>
    </citation>
    <scope>NUCLEOTIDE SEQUENCE [LARGE SCALE GENOMIC DNA]</scope>
    <source>
        <strain evidence="3">ATCC 700848 / DSM 11109 / ASRB2</strain>
    </source>
</reference>